<dbReference type="InterPro" id="IPR001584">
    <property type="entry name" value="Integrase_cat-core"/>
</dbReference>
<dbReference type="PROSITE" id="PS50158">
    <property type="entry name" value="ZF_CCHC"/>
    <property type="match status" value="1"/>
</dbReference>
<dbReference type="InterPro" id="IPR001878">
    <property type="entry name" value="Znf_CCHC"/>
</dbReference>
<dbReference type="Pfam" id="PF17921">
    <property type="entry name" value="Integrase_H2C2"/>
    <property type="match status" value="1"/>
</dbReference>
<protein>
    <recommendedName>
        <fullName evidence="7">Endonuclease</fullName>
    </recommendedName>
</protein>
<dbReference type="Gene3D" id="1.10.340.70">
    <property type="match status" value="1"/>
</dbReference>
<dbReference type="EnsemblMetazoa" id="AALFPA23_014645.R21270">
    <property type="protein sequence ID" value="AALFPA23_014645.P21270"/>
    <property type="gene ID" value="AALFPA23_014645"/>
</dbReference>
<dbReference type="Pfam" id="PF00665">
    <property type="entry name" value="rve"/>
    <property type="match status" value="1"/>
</dbReference>
<feature type="compositionally biased region" description="Basic and acidic residues" evidence="2">
    <location>
        <begin position="398"/>
        <end position="407"/>
    </location>
</feature>
<dbReference type="InterPro" id="IPR008042">
    <property type="entry name" value="Retrotrans_Pao"/>
</dbReference>
<feature type="region of interest" description="Disordered" evidence="2">
    <location>
        <begin position="395"/>
        <end position="436"/>
    </location>
</feature>
<feature type="region of interest" description="Disordered" evidence="2">
    <location>
        <begin position="301"/>
        <end position="331"/>
    </location>
</feature>
<sequence>MEEAKAYVHQRGQVKGKVTAIFNSLERAEDDPSQVSVPLLKVYSKKLETHYAEYSALHKEVLRLVPASKFDEQDEKLNEFDRLHTETLVRLEGLMEAFQKKPCDSTTALQTDSSRIIVQQAPLRAPIPTFDGKYENWPRFKAMFEDIVGKGADSDSIKLHHLEKSLIGAASGIIDSKTLADNNYKHAWEILIERYENPRVIIDTHISELLSMKKMNRESHKELRELVDTCTRNIEGLKFMKQPVDATAGLIVNKILVSCLDPATRKQWERTLNHGDLPDLDDTLLFLKDQCRVLERCEVDNPSSAKSLPGKSAQSNAKPASVKVHSTTPDASNESCSFCGMSHFSYQCPEFRKLSVLERVSKVKESRSCFNCLRRGHNSVDCSSKNRCSKCGKRHHSLLHDDGKKPDQGVSPPAASPKPADAVQKPVHVSPQASNTDSVQSATVSSSCSQSVALPNVLLLTAMVHLLDKFGHPVPCRAFLDCGAQTNLLSTSMFVKLGFDGLPVNVDIVGVSSTRSKSNCLVDVSLRSQCSDYQTTLQCLVTAKITNPLPSRPIDISEWNIPSNIKLADPNFNVPAAVDLLIGMGHFFELLKIGHIVLAEGLPELRETELGWVIAGEIRDEEPALVNVTQVNCVAIESLNETVKRFWEIEEVEVCSAPTGEEEECEELFRNSYRRDVNGRYIVKLPIRENVHELSDNRTLALRRFFFLERRLLKDPELRLQYSNFIEEYKSLVDASAKPVSGVSLNDVLKIGPVVQNDLMSILLRFRKHPFVFTADIQKMYRQILIDPEQTSLQRIFWRSNPMDPIKVLELVTVTYGTSAAPFLATRSLVQLSVDEGADFPLAARVIQEDCYVDDVLSGAKTIQEAIECRQQLQTLLARGGFPVHKWCANDEAILQDVPEAEREKLVLLDDLSANEVMKTLGLTWNPRSDEFLFCQSPSSEESAVTKRQLFSEIAKMFDPLGLLAPITVLAKRLMQQTWAAKIGWDESLSDDILRDWLQLRNSLASVRDIEIPRPVTGPAYESLELHGFADASGIAYGACLYVRSILPNDCCVVRLLCSKSKIAPLQELTIPRKELCAAVLLSRLVKKVQSTLHVQFSSVCLWSDSQIVLSWLQKAPAKLQPFVQNRVVEISRECGLYKWCYVRSKDNPADVISRGQLPRSLKENSLWWEGPPFLQSKIYESPVLDQLPDGLMPEMKPVSVVAMPVVNCDNLPLFKKFGSLRKLQRVLAYVQRFLKNCCTKNPEDRVKCKYLTVPELRSALHTIVLVIQRESLSDEIEKVESGEPSKRLKTLGPFLQNGALRVGGRIQKSRMPFDAKHQYILPKHPLTDLIIRQYHLEHLHIGPSGLLSALRQRFWLLGSRSAVRKITRTCVECFRVKPRGVAQYMGNLPQSRVTPSAPFEVTGVDYAGPFLIKQSGRKSVAVKAYLCVFVCLVTKSVHLELVSDMSTAAFIAAMQRFISRRGIVREFHSDNGSNFRGAKAELHELYSMFRDNVTVHQIESFCQNKEIAWHFIPPDAPEFGGMWEASVKSAKYHMKRIIKGTPLTFEEMYTLLTQIEAVLNSRPLFSNSDDPAEGEVITPAHFLIGRPLTAVPEPSYEGLNTNRLSKWQHLQQMREHFWRSWVHDYLVSLQPRGKNFVRFPNVCPGAIVLLEDKTLPPLQWKLGKIVQVYPGEDNLVRVVDVKVGNAVYRRPITKISILPIEDNNADGGPQGSIDNRPGDDVRNSEDL</sequence>
<dbReference type="Pfam" id="PF18701">
    <property type="entry name" value="DUF5641"/>
    <property type="match status" value="1"/>
</dbReference>
<dbReference type="Proteomes" id="UP000069940">
    <property type="component" value="Unassembled WGS sequence"/>
</dbReference>
<dbReference type="SUPFAM" id="SSF56672">
    <property type="entry name" value="DNA/RNA polymerases"/>
    <property type="match status" value="1"/>
</dbReference>
<evidence type="ECO:0000259" key="3">
    <source>
        <dbReference type="PROSITE" id="PS50158"/>
    </source>
</evidence>
<dbReference type="PANTHER" id="PTHR47331:SF4">
    <property type="entry name" value="PEPTIDASE S1 DOMAIN-CONTAINING PROTEIN"/>
    <property type="match status" value="1"/>
</dbReference>
<keyword evidence="1" id="KW-0479">Metal-binding</keyword>
<dbReference type="RefSeq" id="XP_062713861.1">
    <property type="nucleotide sequence ID" value="XM_062857877.1"/>
</dbReference>
<evidence type="ECO:0000259" key="4">
    <source>
        <dbReference type="PROSITE" id="PS50994"/>
    </source>
</evidence>
<dbReference type="InterPro" id="IPR040676">
    <property type="entry name" value="DUF5641"/>
</dbReference>
<reference evidence="6" key="1">
    <citation type="journal article" date="2015" name="Proc. Natl. Acad. Sci. U.S.A.">
        <title>Genome sequence of the Asian Tiger mosquito, Aedes albopictus, reveals insights into its biology, genetics, and evolution.</title>
        <authorList>
            <person name="Chen X.G."/>
            <person name="Jiang X."/>
            <person name="Gu J."/>
            <person name="Xu M."/>
            <person name="Wu Y."/>
            <person name="Deng Y."/>
            <person name="Zhang C."/>
            <person name="Bonizzoni M."/>
            <person name="Dermauw W."/>
            <person name="Vontas J."/>
            <person name="Armbruster P."/>
            <person name="Huang X."/>
            <person name="Yang Y."/>
            <person name="Zhang H."/>
            <person name="He W."/>
            <person name="Peng H."/>
            <person name="Liu Y."/>
            <person name="Wu K."/>
            <person name="Chen J."/>
            <person name="Lirakis M."/>
            <person name="Topalis P."/>
            <person name="Van Leeuwen T."/>
            <person name="Hall A.B."/>
            <person name="Jiang X."/>
            <person name="Thorpe C."/>
            <person name="Mueller R.L."/>
            <person name="Sun C."/>
            <person name="Waterhouse R.M."/>
            <person name="Yan G."/>
            <person name="Tu Z.J."/>
            <person name="Fang X."/>
            <person name="James A.A."/>
        </authorList>
    </citation>
    <scope>NUCLEOTIDE SEQUENCE [LARGE SCALE GENOMIC DNA]</scope>
    <source>
        <strain evidence="6">Foshan</strain>
    </source>
</reference>
<proteinExistence type="predicted"/>
<feature type="compositionally biased region" description="Basic and acidic residues" evidence="2">
    <location>
        <begin position="1717"/>
        <end position="1728"/>
    </location>
</feature>
<organism evidence="5 6">
    <name type="scientific">Aedes albopictus</name>
    <name type="common">Asian tiger mosquito</name>
    <name type="synonym">Stegomyia albopicta</name>
    <dbReference type="NCBI Taxonomy" id="7160"/>
    <lineage>
        <taxon>Eukaryota</taxon>
        <taxon>Metazoa</taxon>
        <taxon>Ecdysozoa</taxon>
        <taxon>Arthropoda</taxon>
        <taxon>Hexapoda</taxon>
        <taxon>Insecta</taxon>
        <taxon>Pterygota</taxon>
        <taxon>Neoptera</taxon>
        <taxon>Endopterygota</taxon>
        <taxon>Diptera</taxon>
        <taxon>Nematocera</taxon>
        <taxon>Culicoidea</taxon>
        <taxon>Culicidae</taxon>
        <taxon>Culicinae</taxon>
        <taxon>Aedini</taxon>
        <taxon>Aedes</taxon>
        <taxon>Stegomyia</taxon>
    </lineage>
</organism>
<dbReference type="PROSITE" id="PS50994">
    <property type="entry name" value="INTEGRASE"/>
    <property type="match status" value="1"/>
</dbReference>
<feature type="compositionally biased region" description="Low complexity" evidence="2">
    <location>
        <begin position="411"/>
        <end position="422"/>
    </location>
</feature>
<evidence type="ECO:0000256" key="2">
    <source>
        <dbReference type="SAM" id="MobiDB-lite"/>
    </source>
</evidence>
<dbReference type="SUPFAM" id="SSF53098">
    <property type="entry name" value="Ribonuclease H-like"/>
    <property type="match status" value="1"/>
</dbReference>
<keyword evidence="1" id="KW-0862">Zinc</keyword>
<dbReference type="GeneID" id="134290696"/>
<dbReference type="InterPro" id="IPR005312">
    <property type="entry name" value="DUF1759"/>
</dbReference>
<evidence type="ECO:0008006" key="7">
    <source>
        <dbReference type="Google" id="ProtNLM"/>
    </source>
</evidence>
<dbReference type="SMART" id="SM00343">
    <property type="entry name" value="ZnF_C2HC"/>
    <property type="match status" value="2"/>
</dbReference>
<dbReference type="Gene3D" id="3.30.420.10">
    <property type="entry name" value="Ribonuclease H-like superfamily/Ribonuclease H"/>
    <property type="match status" value="1"/>
</dbReference>
<dbReference type="Pfam" id="PF03564">
    <property type="entry name" value="DUF1759"/>
    <property type="match status" value="1"/>
</dbReference>
<dbReference type="InterPro" id="IPR043502">
    <property type="entry name" value="DNA/RNA_pol_sf"/>
</dbReference>
<evidence type="ECO:0000313" key="6">
    <source>
        <dbReference type="Proteomes" id="UP000069940"/>
    </source>
</evidence>
<keyword evidence="1" id="KW-0863">Zinc-finger</keyword>
<dbReference type="PANTHER" id="PTHR47331">
    <property type="entry name" value="PHD-TYPE DOMAIN-CONTAINING PROTEIN"/>
    <property type="match status" value="1"/>
</dbReference>
<name>A0ABM1Z3A1_AEDAL</name>
<dbReference type="InterPro" id="IPR012337">
    <property type="entry name" value="RNaseH-like_sf"/>
</dbReference>
<feature type="domain" description="Integrase catalytic" evidence="4">
    <location>
        <begin position="1395"/>
        <end position="1588"/>
    </location>
</feature>
<accession>A0ABM1Z3A1</accession>
<feature type="domain" description="CCHC-type" evidence="3">
    <location>
        <begin position="369"/>
        <end position="382"/>
    </location>
</feature>
<keyword evidence="6" id="KW-1185">Reference proteome</keyword>
<evidence type="ECO:0000313" key="5">
    <source>
        <dbReference type="EnsemblMetazoa" id="AALFPA23_014645.P21270"/>
    </source>
</evidence>
<dbReference type="InterPro" id="IPR041588">
    <property type="entry name" value="Integrase_H2C2"/>
</dbReference>
<feature type="region of interest" description="Disordered" evidence="2">
    <location>
        <begin position="1701"/>
        <end position="1728"/>
    </location>
</feature>
<dbReference type="InterPro" id="IPR036397">
    <property type="entry name" value="RNaseH_sf"/>
</dbReference>
<dbReference type="Pfam" id="PF05380">
    <property type="entry name" value="Peptidase_A17"/>
    <property type="match status" value="1"/>
</dbReference>
<reference evidence="5" key="2">
    <citation type="submission" date="2025-05" db="UniProtKB">
        <authorList>
            <consortium name="EnsemblMetazoa"/>
        </authorList>
    </citation>
    <scope>IDENTIFICATION</scope>
    <source>
        <strain evidence="5">Foshan</strain>
    </source>
</reference>
<evidence type="ECO:0000256" key="1">
    <source>
        <dbReference type="PROSITE-ProRule" id="PRU00047"/>
    </source>
</evidence>